<sequence>MKYSEFLVSNFEGLFMFLVVFGVACLSLNLFQVLQIISFGGNMDELYQHIVYIIIIILYMFLTNYLGQEIADHNDRVFVTAYNIQWYVAPLQTQRMILFLLQRNKRTFNLNIGGIVTGSLENFASVKYLMEELQRICNELKDKNEIAIIKKYGNNAKLYTATLTCKRT</sequence>
<evidence type="ECO:0000256" key="8">
    <source>
        <dbReference type="ARBA" id="ARBA00023170"/>
    </source>
</evidence>
<organism evidence="11 12">
    <name type="scientific">Dinoponera quadriceps</name>
    <name type="common">South American ant</name>
    <dbReference type="NCBI Taxonomy" id="609295"/>
    <lineage>
        <taxon>Eukaryota</taxon>
        <taxon>Metazoa</taxon>
        <taxon>Ecdysozoa</taxon>
        <taxon>Arthropoda</taxon>
        <taxon>Hexapoda</taxon>
        <taxon>Insecta</taxon>
        <taxon>Pterygota</taxon>
        <taxon>Neoptera</taxon>
        <taxon>Endopterygota</taxon>
        <taxon>Hymenoptera</taxon>
        <taxon>Apocrita</taxon>
        <taxon>Aculeata</taxon>
        <taxon>Formicoidea</taxon>
        <taxon>Formicidae</taxon>
        <taxon>Ponerinae</taxon>
        <taxon>Ponerini</taxon>
        <taxon>Dinoponera</taxon>
    </lineage>
</organism>
<keyword evidence="9" id="KW-0807">Transducer</keyword>
<keyword evidence="8" id="KW-0675">Receptor</keyword>
<gene>
    <name evidence="12" type="primary">LOC106746663</name>
</gene>
<comment type="subcellular location">
    <subcellularLocation>
        <location evidence="1">Cell membrane</location>
        <topology evidence="1">Multi-pass membrane protein</topology>
    </subcellularLocation>
</comment>
<protein>
    <submittedName>
        <fullName evidence="12">Uncharacterized protein LOC106746663</fullName>
    </submittedName>
</protein>
<name>A0A6P3XLT9_DINQU</name>
<evidence type="ECO:0000256" key="6">
    <source>
        <dbReference type="ARBA" id="ARBA00022989"/>
    </source>
</evidence>
<dbReference type="GO" id="GO:0004984">
    <property type="term" value="F:olfactory receptor activity"/>
    <property type="evidence" value="ECO:0007669"/>
    <property type="project" value="InterPro"/>
</dbReference>
<dbReference type="GO" id="GO:0005886">
    <property type="term" value="C:plasma membrane"/>
    <property type="evidence" value="ECO:0007669"/>
    <property type="project" value="UniProtKB-SubCell"/>
</dbReference>
<evidence type="ECO:0000256" key="10">
    <source>
        <dbReference type="SAM" id="Phobius"/>
    </source>
</evidence>
<evidence type="ECO:0000256" key="9">
    <source>
        <dbReference type="ARBA" id="ARBA00023224"/>
    </source>
</evidence>
<dbReference type="GO" id="GO:0005549">
    <property type="term" value="F:odorant binding"/>
    <property type="evidence" value="ECO:0007669"/>
    <property type="project" value="InterPro"/>
</dbReference>
<keyword evidence="7 10" id="KW-0472">Membrane</keyword>
<dbReference type="Pfam" id="PF02949">
    <property type="entry name" value="7tm_6"/>
    <property type="match status" value="1"/>
</dbReference>
<dbReference type="RefSeq" id="XP_014478944.1">
    <property type="nucleotide sequence ID" value="XM_014623458.1"/>
</dbReference>
<dbReference type="OrthoDB" id="7530242at2759"/>
<dbReference type="AlphaFoldDB" id="A0A6P3XLT9"/>
<dbReference type="GO" id="GO:0007165">
    <property type="term" value="P:signal transduction"/>
    <property type="evidence" value="ECO:0007669"/>
    <property type="project" value="UniProtKB-KW"/>
</dbReference>
<keyword evidence="4 10" id="KW-0812">Transmembrane</keyword>
<evidence type="ECO:0000256" key="3">
    <source>
        <dbReference type="ARBA" id="ARBA00022606"/>
    </source>
</evidence>
<keyword evidence="6 10" id="KW-1133">Transmembrane helix</keyword>
<evidence type="ECO:0000313" key="11">
    <source>
        <dbReference type="Proteomes" id="UP000515204"/>
    </source>
</evidence>
<keyword evidence="2" id="KW-1003">Cell membrane</keyword>
<dbReference type="PANTHER" id="PTHR21137:SF35">
    <property type="entry name" value="ODORANT RECEPTOR 19A-RELATED"/>
    <property type="match status" value="1"/>
</dbReference>
<dbReference type="PANTHER" id="PTHR21137">
    <property type="entry name" value="ODORANT RECEPTOR"/>
    <property type="match status" value="1"/>
</dbReference>
<dbReference type="PROSITE" id="PS51257">
    <property type="entry name" value="PROKAR_LIPOPROTEIN"/>
    <property type="match status" value="1"/>
</dbReference>
<dbReference type="GeneID" id="106746663"/>
<keyword evidence="5" id="KW-0552">Olfaction</keyword>
<keyword evidence="3" id="KW-0716">Sensory transduction</keyword>
<feature type="transmembrane region" description="Helical" evidence="10">
    <location>
        <begin position="46"/>
        <end position="66"/>
    </location>
</feature>
<evidence type="ECO:0000256" key="2">
    <source>
        <dbReference type="ARBA" id="ARBA00022475"/>
    </source>
</evidence>
<reference evidence="12" key="1">
    <citation type="submission" date="2025-08" db="UniProtKB">
        <authorList>
            <consortium name="RefSeq"/>
        </authorList>
    </citation>
    <scope>IDENTIFICATION</scope>
</reference>
<dbReference type="InterPro" id="IPR004117">
    <property type="entry name" value="7tm6_olfct_rcpt"/>
</dbReference>
<dbReference type="Proteomes" id="UP000515204">
    <property type="component" value="Unplaced"/>
</dbReference>
<evidence type="ECO:0000256" key="4">
    <source>
        <dbReference type="ARBA" id="ARBA00022692"/>
    </source>
</evidence>
<evidence type="ECO:0000313" key="12">
    <source>
        <dbReference type="RefSeq" id="XP_014478944.1"/>
    </source>
</evidence>
<dbReference type="KEGG" id="dqu:106746663"/>
<evidence type="ECO:0000256" key="7">
    <source>
        <dbReference type="ARBA" id="ARBA00023136"/>
    </source>
</evidence>
<evidence type="ECO:0000256" key="5">
    <source>
        <dbReference type="ARBA" id="ARBA00022725"/>
    </source>
</evidence>
<proteinExistence type="predicted"/>
<feature type="transmembrane region" description="Helical" evidence="10">
    <location>
        <begin position="12"/>
        <end position="34"/>
    </location>
</feature>
<evidence type="ECO:0000256" key="1">
    <source>
        <dbReference type="ARBA" id="ARBA00004651"/>
    </source>
</evidence>
<keyword evidence="11" id="KW-1185">Reference proteome</keyword>
<accession>A0A6P3XLT9</accession>